<dbReference type="SUPFAM" id="SSF51161">
    <property type="entry name" value="Trimeric LpxA-like enzymes"/>
    <property type="match status" value="1"/>
</dbReference>
<dbReference type="Pfam" id="PF00132">
    <property type="entry name" value="Hexapep"/>
    <property type="match status" value="1"/>
</dbReference>
<dbReference type="PATRIC" id="fig|659018.3.peg.2569"/>
<evidence type="ECO:0000313" key="6">
    <source>
        <dbReference type="Proteomes" id="UP000050940"/>
    </source>
</evidence>
<dbReference type="PANTHER" id="PTHR43300:SF11">
    <property type="entry name" value="ACETYLTRANSFERASE RV3034C-RELATED"/>
    <property type="match status" value="1"/>
</dbReference>
<dbReference type="EMBL" id="LDJP01000072">
    <property type="protein sequence ID" value="KRG83326.1"/>
    <property type="molecule type" value="Genomic_DNA"/>
</dbReference>
<dbReference type="CDD" id="cd03349">
    <property type="entry name" value="LbH_XAT"/>
    <property type="match status" value="1"/>
</dbReference>
<accession>A0A0R0E020</accession>
<comment type="caution">
    <text evidence="5">The sequence shown here is derived from an EMBL/GenBank/DDBJ whole genome shotgun (WGS) entry which is preliminary data.</text>
</comment>
<evidence type="ECO:0000256" key="2">
    <source>
        <dbReference type="ARBA" id="ARBA00022679"/>
    </source>
</evidence>
<dbReference type="AlphaFoldDB" id="A0A0R0E020"/>
<proteinExistence type="inferred from homology"/>
<dbReference type="PANTHER" id="PTHR43300">
    <property type="entry name" value="ACETYLTRANSFERASE"/>
    <property type="match status" value="1"/>
</dbReference>
<dbReference type="InterPro" id="IPR018357">
    <property type="entry name" value="Hexapep_transf_CS"/>
</dbReference>
<dbReference type="Gene3D" id="2.160.10.10">
    <property type="entry name" value="Hexapeptide repeat proteins"/>
    <property type="match status" value="1"/>
</dbReference>
<organism evidence="5 6">
    <name type="scientific">Stenotrophomonas daejeonensis</name>
    <dbReference type="NCBI Taxonomy" id="659018"/>
    <lineage>
        <taxon>Bacteria</taxon>
        <taxon>Pseudomonadati</taxon>
        <taxon>Pseudomonadota</taxon>
        <taxon>Gammaproteobacteria</taxon>
        <taxon>Lysobacterales</taxon>
        <taxon>Lysobacteraceae</taxon>
        <taxon>Stenotrophomonas</taxon>
    </lineage>
</organism>
<dbReference type="STRING" id="659018.ABB34_12165"/>
<dbReference type="GO" id="GO:0016746">
    <property type="term" value="F:acyltransferase activity"/>
    <property type="evidence" value="ECO:0007669"/>
    <property type="project" value="UniProtKB-KW"/>
</dbReference>
<evidence type="ECO:0000256" key="3">
    <source>
        <dbReference type="ARBA" id="ARBA00022737"/>
    </source>
</evidence>
<dbReference type="InterPro" id="IPR050179">
    <property type="entry name" value="Trans_hexapeptide_repeat"/>
</dbReference>
<dbReference type="OrthoDB" id="9815592at2"/>
<name>A0A0R0E020_9GAMM</name>
<comment type="similarity">
    <text evidence="1">Belongs to the transferase hexapeptide repeat family.</text>
</comment>
<evidence type="ECO:0008006" key="7">
    <source>
        <dbReference type="Google" id="ProtNLM"/>
    </source>
</evidence>
<dbReference type="InterPro" id="IPR011004">
    <property type="entry name" value="Trimer_LpxA-like_sf"/>
</dbReference>
<dbReference type="PROSITE" id="PS00101">
    <property type="entry name" value="HEXAPEP_TRANSFERASES"/>
    <property type="match status" value="1"/>
</dbReference>
<dbReference type="Proteomes" id="UP000050940">
    <property type="component" value="Unassembled WGS sequence"/>
</dbReference>
<gene>
    <name evidence="5" type="ORF">ABB34_12165</name>
</gene>
<keyword evidence="2" id="KW-0808">Transferase</keyword>
<keyword evidence="4" id="KW-0012">Acyltransferase</keyword>
<evidence type="ECO:0000256" key="4">
    <source>
        <dbReference type="ARBA" id="ARBA00023315"/>
    </source>
</evidence>
<reference evidence="5 6" key="1">
    <citation type="submission" date="2015-05" db="EMBL/GenBank/DDBJ databases">
        <title>Genome sequencing and analysis of members of genus Stenotrophomonas.</title>
        <authorList>
            <person name="Patil P.P."/>
            <person name="Midha S."/>
            <person name="Patil P.B."/>
        </authorList>
    </citation>
    <scope>NUCLEOTIDE SEQUENCE [LARGE SCALE GENOMIC DNA]</scope>
    <source>
        <strain evidence="5 6">JCM 16244</strain>
    </source>
</reference>
<sequence>MDQSMSHIDEYSAPGVRPGKKVIVQYEAPVNLIGSIKIANSIMIGAYTYIVGPARIGNVRSIGRYCSIAPGLNAAPSDHPTNWLSTSPFQYSKKKFAFSNWHEGFHFTPRTTENDPTRKLLPTTIGHDVWIGTGVTILNGASIGDGAIIAAGSVVTKSVPPYAIVAGVPAKVIRMRFPENTIQQLLETKWWRFDAKTLSGLPFDKPAQALEVLESRIASGEAVEAPPAFKAMK</sequence>
<evidence type="ECO:0000256" key="1">
    <source>
        <dbReference type="ARBA" id="ARBA00007274"/>
    </source>
</evidence>
<dbReference type="InterPro" id="IPR001451">
    <property type="entry name" value="Hexapep"/>
</dbReference>
<keyword evidence="3" id="KW-0677">Repeat</keyword>
<evidence type="ECO:0000313" key="5">
    <source>
        <dbReference type="EMBL" id="KRG83326.1"/>
    </source>
</evidence>
<keyword evidence="6" id="KW-1185">Reference proteome</keyword>
<protein>
    <recommendedName>
        <fullName evidence="7">Chloramphenicol acetyltransferase</fullName>
    </recommendedName>
</protein>